<dbReference type="AlphaFoldDB" id="A0A0R1JY82"/>
<evidence type="ECO:0000313" key="3">
    <source>
        <dbReference type="Proteomes" id="UP000051162"/>
    </source>
</evidence>
<dbReference type="PATRIC" id="fig|1423773.3.peg.1595"/>
<proteinExistence type="predicted"/>
<dbReference type="PROSITE" id="PS50937">
    <property type="entry name" value="HTH_MERR_2"/>
    <property type="match status" value="1"/>
</dbReference>
<organism evidence="2 3">
    <name type="scientific">Levilactobacillus namurensis DSM 19117</name>
    <dbReference type="NCBI Taxonomy" id="1423773"/>
    <lineage>
        <taxon>Bacteria</taxon>
        <taxon>Bacillati</taxon>
        <taxon>Bacillota</taxon>
        <taxon>Bacilli</taxon>
        <taxon>Lactobacillales</taxon>
        <taxon>Lactobacillaceae</taxon>
        <taxon>Levilactobacillus</taxon>
    </lineage>
</organism>
<feature type="domain" description="HTH merR-type" evidence="1">
    <location>
        <begin position="1"/>
        <end position="30"/>
    </location>
</feature>
<accession>A0A0R1JY82</accession>
<keyword evidence="3" id="KW-1185">Reference proteome</keyword>
<gene>
    <name evidence="2" type="ORF">FD30_GL001550</name>
</gene>
<dbReference type="Pfam" id="PF00376">
    <property type="entry name" value="MerR"/>
    <property type="match status" value="1"/>
</dbReference>
<sequence>MADKTGLSAYTLRYYDHEGLMPFVQRTAAGPALKDIRHVVEPVLFKAQRDRVDT</sequence>
<dbReference type="SUPFAM" id="SSF46955">
    <property type="entry name" value="Putative DNA-binding domain"/>
    <property type="match status" value="1"/>
</dbReference>
<dbReference type="Proteomes" id="UP000051162">
    <property type="component" value="Unassembled WGS sequence"/>
</dbReference>
<name>A0A0R1JY82_9LACO</name>
<dbReference type="EMBL" id="AZDT01000024">
    <property type="protein sequence ID" value="KRK76198.1"/>
    <property type="molecule type" value="Genomic_DNA"/>
</dbReference>
<dbReference type="GO" id="GO:0006355">
    <property type="term" value="P:regulation of DNA-templated transcription"/>
    <property type="evidence" value="ECO:0007669"/>
    <property type="project" value="InterPro"/>
</dbReference>
<evidence type="ECO:0000313" key="2">
    <source>
        <dbReference type="EMBL" id="KRK76198.1"/>
    </source>
</evidence>
<protein>
    <recommendedName>
        <fullName evidence="1">HTH merR-type domain-containing protein</fullName>
    </recommendedName>
</protein>
<dbReference type="Gene3D" id="1.10.1660.10">
    <property type="match status" value="1"/>
</dbReference>
<comment type="caution">
    <text evidence="2">The sequence shown here is derived from an EMBL/GenBank/DDBJ whole genome shotgun (WGS) entry which is preliminary data.</text>
</comment>
<reference evidence="2 3" key="1">
    <citation type="journal article" date="2015" name="Genome Announc.">
        <title>Expanding the biotechnology potential of lactobacilli through comparative genomics of 213 strains and associated genera.</title>
        <authorList>
            <person name="Sun Z."/>
            <person name="Harris H.M."/>
            <person name="McCann A."/>
            <person name="Guo C."/>
            <person name="Argimon S."/>
            <person name="Zhang W."/>
            <person name="Yang X."/>
            <person name="Jeffery I.B."/>
            <person name="Cooney J.C."/>
            <person name="Kagawa T.F."/>
            <person name="Liu W."/>
            <person name="Song Y."/>
            <person name="Salvetti E."/>
            <person name="Wrobel A."/>
            <person name="Rasinkangas P."/>
            <person name="Parkhill J."/>
            <person name="Rea M.C."/>
            <person name="O'Sullivan O."/>
            <person name="Ritari J."/>
            <person name="Douillard F.P."/>
            <person name="Paul Ross R."/>
            <person name="Yang R."/>
            <person name="Briner A.E."/>
            <person name="Felis G.E."/>
            <person name="de Vos W.M."/>
            <person name="Barrangou R."/>
            <person name="Klaenhammer T.R."/>
            <person name="Caufield P.W."/>
            <person name="Cui Y."/>
            <person name="Zhang H."/>
            <person name="O'Toole P.W."/>
        </authorList>
    </citation>
    <scope>NUCLEOTIDE SEQUENCE [LARGE SCALE GENOMIC DNA]</scope>
    <source>
        <strain evidence="2 3">DSM 19117</strain>
    </source>
</reference>
<dbReference type="InterPro" id="IPR000551">
    <property type="entry name" value="MerR-type_HTH_dom"/>
</dbReference>
<dbReference type="GO" id="GO:0003677">
    <property type="term" value="F:DNA binding"/>
    <property type="evidence" value="ECO:0007669"/>
    <property type="project" value="InterPro"/>
</dbReference>
<evidence type="ECO:0000259" key="1">
    <source>
        <dbReference type="PROSITE" id="PS50937"/>
    </source>
</evidence>
<dbReference type="InterPro" id="IPR009061">
    <property type="entry name" value="DNA-bd_dom_put_sf"/>
</dbReference>